<evidence type="ECO:0000256" key="8">
    <source>
        <dbReference type="ARBA" id="ARBA00023002"/>
    </source>
</evidence>
<protein>
    <recommendedName>
        <fullName evidence="4 10">L-aspartate oxidase</fullName>
        <ecNumber evidence="4 10">1.4.3.16</ecNumber>
    </recommendedName>
</protein>
<dbReference type="NCBIfam" id="TIGR00551">
    <property type="entry name" value="nadB"/>
    <property type="match status" value="1"/>
</dbReference>
<dbReference type="GO" id="GO:0005737">
    <property type="term" value="C:cytoplasm"/>
    <property type="evidence" value="ECO:0007669"/>
    <property type="project" value="UniProtKB-SubCell"/>
</dbReference>
<evidence type="ECO:0000259" key="14">
    <source>
        <dbReference type="Pfam" id="PF02910"/>
    </source>
</evidence>
<comment type="similarity">
    <text evidence="3 12">Belongs to the FAD-dependent oxidoreductase 2 family. NadB subfamily.</text>
</comment>
<keyword evidence="5 12" id="KW-0285">Flavoprotein</keyword>
<dbReference type="SUPFAM" id="SSF56425">
    <property type="entry name" value="Succinate dehydrogenase/fumarate reductase flavoprotein, catalytic domain"/>
    <property type="match status" value="1"/>
</dbReference>
<keyword evidence="8 12" id="KW-0560">Oxidoreductase</keyword>
<organism evidence="15 16">
    <name type="scientific">Syntrophotalea acetylenivorans</name>
    <dbReference type="NCBI Taxonomy" id="1842532"/>
    <lineage>
        <taxon>Bacteria</taxon>
        <taxon>Pseudomonadati</taxon>
        <taxon>Thermodesulfobacteriota</taxon>
        <taxon>Desulfuromonadia</taxon>
        <taxon>Desulfuromonadales</taxon>
        <taxon>Syntrophotaleaceae</taxon>
        <taxon>Syntrophotalea</taxon>
    </lineage>
</organism>
<comment type="subcellular location">
    <subcellularLocation>
        <location evidence="12">Cytoplasm</location>
    </subcellularLocation>
</comment>
<evidence type="ECO:0000256" key="1">
    <source>
        <dbReference type="ARBA" id="ARBA00001974"/>
    </source>
</evidence>
<dbReference type="InterPro" id="IPR015939">
    <property type="entry name" value="Fum_Rdtase/Succ_DH_flav-like_C"/>
</dbReference>
<evidence type="ECO:0000313" key="15">
    <source>
        <dbReference type="EMBL" id="APG26838.1"/>
    </source>
</evidence>
<comment type="pathway">
    <text evidence="2 12">Cofactor biosynthesis; NAD(+) biosynthesis; iminoaspartate from L-aspartate (oxidase route): step 1/1.</text>
</comment>
<evidence type="ECO:0000256" key="9">
    <source>
        <dbReference type="ARBA" id="ARBA00048305"/>
    </source>
</evidence>
<feature type="domain" description="FAD-dependent oxidoreductase 2 FAD-binding" evidence="13">
    <location>
        <begin position="6"/>
        <end position="386"/>
    </location>
</feature>
<keyword evidence="7 12" id="KW-0274">FAD</keyword>
<dbReference type="Pfam" id="PF00890">
    <property type="entry name" value="FAD_binding_2"/>
    <property type="match status" value="1"/>
</dbReference>
<keyword evidence="6 12" id="KW-0662">Pyridine nucleotide biosynthesis</keyword>
<dbReference type="SUPFAM" id="SSF51905">
    <property type="entry name" value="FAD/NAD(P)-binding domain"/>
    <property type="match status" value="1"/>
</dbReference>
<evidence type="ECO:0000256" key="10">
    <source>
        <dbReference type="NCBIfam" id="TIGR00551"/>
    </source>
</evidence>
<dbReference type="InterPro" id="IPR005288">
    <property type="entry name" value="NadB"/>
</dbReference>
<sequence>MKITSDFLVIGTGIAGISYALKVAERGTVALVTKREMSETATNLAQGGIASVISTEDSFASHFKDTMIAGANLCCEDVVQLVVESGPKAIHDLINWGVKFTKKDDDTYDLTREGGHSKRRILHAKDITGREIERALVSAARNHPNITIYEHHIAVDLITDTKTTGRKEYPSHCIGAYVLDIEGREVIPFGARVTVLATGGAGKVFLYTTNPDVATGDGVAMAYRAGATIADMEFMQFHPTTLYHPNAKSFLISESVRGEGAVLRRRDGTAFMEAYHPLKDLAPRDVVARAIDNEMKVHGDDSVFLDITHRDADYIRNRFPNIYETCLKFDIDMTRDPIPVVPAAHYLCGGVKVDIWGESDLQNLFAIGEVAFTGLHGSNRLASNSLLEGVVFADRVAQRSLERLEETATPYPTVPPWDYGQATDSDEEVVVAHNWDEIRRCMWNYVGIVRSDRRLARALRRMEMIQQEIAEYYWDFYPTSDLIELRNITTVAKLIVRCAMQRKESRGLHFNIDYPETDDLNWKRDTTIRIAF</sequence>
<dbReference type="InterPro" id="IPR036188">
    <property type="entry name" value="FAD/NAD-bd_sf"/>
</dbReference>
<dbReference type="RefSeq" id="WP_072282799.1">
    <property type="nucleotide sequence ID" value="NZ_CP015519.1"/>
</dbReference>
<dbReference type="EC" id="1.4.3.16" evidence="4 10"/>
<comment type="function">
    <text evidence="12">Catalyzes the oxidation of L-aspartate to iminoaspartate.</text>
</comment>
<comment type="catalytic activity">
    <reaction evidence="9">
        <text>L-aspartate + O2 = iminosuccinate + H2O2</text>
        <dbReference type="Rhea" id="RHEA:25876"/>
        <dbReference type="ChEBI" id="CHEBI:15379"/>
        <dbReference type="ChEBI" id="CHEBI:16240"/>
        <dbReference type="ChEBI" id="CHEBI:29991"/>
        <dbReference type="ChEBI" id="CHEBI:77875"/>
        <dbReference type="EC" id="1.4.3.16"/>
    </reaction>
    <physiologicalReaction direction="left-to-right" evidence="9">
        <dbReference type="Rhea" id="RHEA:25877"/>
    </physiologicalReaction>
</comment>
<dbReference type="AlphaFoldDB" id="A0A1L3GMD3"/>
<dbReference type="OrthoDB" id="9806724at2"/>
<dbReference type="GO" id="GO:0034628">
    <property type="term" value="P:'de novo' NAD+ biosynthetic process from L-aspartate"/>
    <property type="evidence" value="ECO:0007669"/>
    <property type="project" value="TreeGrafter"/>
</dbReference>
<evidence type="ECO:0000313" key="16">
    <source>
        <dbReference type="Proteomes" id="UP000182517"/>
    </source>
</evidence>
<evidence type="ECO:0000256" key="7">
    <source>
        <dbReference type="ARBA" id="ARBA00022827"/>
    </source>
</evidence>
<dbReference type="InterPro" id="IPR037099">
    <property type="entry name" value="Fum_R/Succ_DH_flav-like_C_sf"/>
</dbReference>
<dbReference type="InterPro" id="IPR003953">
    <property type="entry name" value="FAD-dep_OxRdtase_2_FAD-bd"/>
</dbReference>
<dbReference type="Proteomes" id="UP000182517">
    <property type="component" value="Chromosome"/>
</dbReference>
<evidence type="ECO:0000256" key="4">
    <source>
        <dbReference type="ARBA" id="ARBA00012173"/>
    </source>
</evidence>
<name>A0A1L3GMD3_9BACT</name>
<dbReference type="PANTHER" id="PTHR42716:SF2">
    <property type="entry name" value="L-ASPARTATE OXIDASE, CHLOROPLASTIC"/>
    <property type="match status" value="1"/>
</dbReference>
<dbReference type="PRINTS" id="PR00368">
    <property type="entry name" value="FADPNR"/>
</dbReference>
<evidence type="ECO:0000256" key="11">
    <source>
        <dbReference type="PIRSR" id="PIRSR000171-1"/>
    </source>
</evidence>
<evidence type="ECO:0000256" key="6">
    <source>
        <dbReference type="ARBA" id="ARBA00022642"/>
    </source>
</evidence>
<dbReference type="NCBIfam" id="NF006567">
    <property type="entry name" value="PRK09077.1"/>
    <property type="match status" value="1"/>
</dbReference>
<proteinExistence type="inferred from homology"/>
<dbReference type="Pfam" id="PF02910">
    <property type="entry name" value="Succ_DH_flav_C"/>
    <property type="match status" value="1"/>
</dbReference>
<dbReference type="FunFam" id="1.20.58.100:FF:000002">
    <property type="entry name" value="L-aspartate oxidase"/>
    <property type="match status" value="1"/>
</dbReference>
<dbReference type="UniPathway" id="UPA00253">
    <property type="reaction ID" value="UER00326"/>
</dbReference>
<dbReference type="InterPro" id="IPR027477">
    <property type="entry name" value="Succ_DH/fumarate_Rdtase_cat_sf"/>
</dbReference>
<dbReference type="PANTHER" id="PTHR42716">
    <property type="entry name" value="L-ASPARTATE OXIDASE"/>
    <property type="match status" value="1"/>
</dbReference>
<dbReference type="KEGG" id="pef:A7E78_02620"/>
<evidence type="ECO:0000256" key="5">
    <source>
        <dbReference type="ARBA" id="ARBA00022630"/>
    </source>
</evidence>
<accession>A0A1L3GMD3</accession>
<keyword evidence="16" id="KW-1185">Reference proteome</keyword>
<dbReference type="Gene3D" id="1.20.58.100">
    <property type="entry name" value="Fumarate reductase/succinate dehydrogenase flavoprotein-like, C-terminal domain"/>
    <property type="match status" value="1"/>
</dbReference>
<evidence type="ECO:0000256" key="2">
    <source>
        <dbReference type="ARBA" id="ARBA00004950"/>
    </source>
</evidence>
<feature type="domain" description="Fumarate reductase/succinate dehydrogenase flavoprotein-like C-terminal" evidence="14">
    <location>
        <begin position="436"/>
        <end position="528"/>
    </location>
</feature>
<dbReference type="SUPFAM" id="SSF46977">
    <property type="entry name" value="Succinate dehydrogenase/fumarate reductase flavoprotein C-terminal domain"/>
    <property type="match status" value="1"/>
</dbReference>
<comment type="cofactor">
    <cofactor evidence="1 12">
        <name>FAD</name>
        <dbReference type="ChEBI" id="CHEBI:57692"/>
    </cofactor>
</comment>
<reference evidence="15 16" key="1">
    <citation type="journal article" date="2017" name="Genome Announc.">
        <title>Complete Genome Sequences of Two Acetylene-Fermenting Pelobacter acetylenicus Strains.</title>
        <authorList>
            <person name="Sutton J.M."/>
            <person name="Baesman S.M."/>
            <person name="Fierst J.L."/>
            <person name="Poret-Peterson A.T."/>
            <person name="Oremland R.S."/>
            <person name="Dunlap D.S."/>
            <person name="Akob D.M."/>
        </authorList>
    </citation>
    <scope>NUCLEOTIDE SEQUENCE [LARGE SCALE GENOMIC DNA]</scope>
    <source>
        <strain evidence="15 16">SFB93</strain>
    </source>
</reference>
<dbReference type="GO" id="GO:0008734">
    <property type="term" value="F:L-aspartate oxidase activity"/>
    <property type="evidence" value="ECO:0007669"/>
    <property type="project" value="UniProtKB-UniRule"/>
</dbReference>
<gene>
    <name evidence="15" type="ORF">A7E78_02620</name>
</gene>
<evidence type="ECO:0000256" key="12">
    <source>
        <dbReference type="RuleBase" id="RU362049"/>
    </source>
</evidence>
<dbReference type="Gene3D" id="3.90.700.10">
    <property type="entry name" value="Succinate dehydrogenase/fumarate reductase flavoprotein, catalytic domain"/>
    <property type="match status" value="1"/>
</dbReference>
<dbReference type="FunFam" id="3.90.700.10:FF:000002">
    <property type="entry name" value="L-aspartate oxidase"/>
    <property type="match status" value="1"/>
</dbReference>
<evidence type="ECO:0000259" key="13">
    <source>
        <dbReference type="Pfam" id="PF00890"/>
    </source>
</evidence>
<evidence type="ECO:0000256" key="3">
    <source>
        <dbReference type="ARBA" id="ARBA00008562"/>
    </source>
</evidence>
<feature type="active site" description="Proton acceptor" evidence="11">
    <location>
        <position position="284"/>
    </location>
</feature>
<dbReference type="STRING" id="1842532.A7E78_02620"/>
<dbReference type="Gene3D" id="3.50.50.60">
    <property type="entry name" value="FAD/NAD(P)-binding domain"/>
    <property type="match status" value="1"/>
</dbReference>
<dbReference type="EMBL" id="CP015519">
    <property type="protein sequence ID" value="APG26838.1"/>
    <property type="molecule type" value="Genomic_DNA"/>
</dbReference>
<dbReference type="PIRSF" id="PIRSF000171">
    <property type="entry name" value="SDHA_APRA_LASPO"/>
    <property type="match status" value="1"/>
</dbReference>